<feature type="transmembrane region" description="Helical" evidence="6">
    <location>
        <begin position="59"/>
        <end position="82"/>
    </location>
</feature>
<organism evidence="7 8">
    <name type="scientific">Patulibacter medicamentivorans</name>
    <dbReference type="NCBI Taxonomy" id="1097667"/>
    <lineage>
        <taxon>Bacteria</taxon>
        <taxon>Bacillati</taxon>
        <taxon>Actinomycetota</taxon>
        <taxon>Thermoleophilia</taxon>
        <taxon>Solirubrobacterales</taxon>
        <taxon>Patulibacteraceae</taxon>
        <taxon>Patulibacter</taxon>
    </lineage>
</organism>
<evidence type="ECO:0000256" key="3">
    <source>
        <dbReference type="ARBA" id="ARBA00022692"/>
    </source>
</evidence>
<dbReference type="AlphaFoldDB" id="H0E3M0"/>
<feature type="transmembrane region" description="Helical" evidence="6">
    <location>
        <begin position="467"/>
        <end position="484"/>
    </location>
</feature>
<keyword evidence="4 6" id="KW-1133">Transmembrane helix</keyword>
<dbReference type="PANTHER" id="PTHR30250:SF11">
    <property type="entry name" value="O-ANTIGEN TRANSPORTER-RELATED"/>
    <property type="match status" value="1"/>
</dbReference>
<dbReference type="EMBL" id="AGUD01000074">
    <property type="protein sequence ID" value="EHN11722.1"/>
    <property type="molecule type" value="Genomic_DNA"/>
</dbReference>
<dbReference type="Pfam" id="PF01943">
    <property type="entry name" value="Polysacc_synt"/>
    <property type="match status" value="1"/>
</dbReference>
<feature type="transmembrane region" description="Helical" evidence="6">
    <location>
        <begin position="228"/>
        <end position="247"/>
    </location>
</feature>
<feature type="transmembrane region" description="Helical" evidence="6">
    <location>
        <begin position="267"/>
        <end position="290"/>
    </location>
</feature>
<reference evidence="7 8" key="1">
    <citation type="journal article" date="2013" name="Biodegradation">
        <title>Quantitative proteomic analysis of ibuprofen-degrading Patulibacter sp. strain I11.</title>
        <authorList>
            <person name="Almeida B."/>
            <person name="Kjeldal H."/>
            <person name="Lolas I."/>
            <person name="Knudsen A.D."/>
            <person name="Carvalho G."/>
            <person name="Nielsen K.L."/>
            <person name="Barreto Crespo M.T."/>
            <person name="Stensballe A."/>
            <person name="Nielsen J.L."/>
        </authorList>
    </citation>
    <scope>NUCLEOTIDE SEQUENCE [LARGE SCALE GENOMIC DNA]</scope>
    <source>
        <strain evidence="7 8">I11</strain>
    </source>
</reference>
<feature type="transmembrane region" description="Helical" evidence="6">
    <location>
        <begin position="103"/>
        <end position="124"/>
    </location>
</feature>
<dbReference type="Proteomes" id="UP000005143">
    <property type="component" value="Unassembled WGS sequence"/>
</dbReference>
<evidence type="ECO:0000256" key="6">
    <source>
        <dbReference type="SAM" id="Phobius"/>
    </source>
</evidence>
<keyword evidence="3 6" id="KW-0812">Transmembrane</keyword>
<feature type="transmembrane region" description="Helical" evidence="6">
    <location>
        <begin position="346"/>
        <end position="367"/>
    </location>
</feature>
<proteinExistence type="predicted"/>
<evidence type="ECO:0000256" key="1">
    <source>
        <dbReference type="ARBA" id="ARBA00004651"/>
    </source>
</evidence>
<keyword evidence="5 6" id="KW-0472">Membrane</keyword>
<evidence type="ECO:0000256" key="5">
    <source>
        <dbReference type="ARBA" id="ARBA00023136"/>
    </source>
</evidence>
<comment type="subcellular location">
    <subcellularLocation>
        <location evidence="1">Cell membrane</location>
        <topology evidence="1">Multi-pass membrane protein</topology>
    </subcellularLocation>
</comment>
<feature type="transmembrane region" description="Helical" evidence="6">
    <location>
        <begin position="175"/>
        <end position="192"/>
    </location>
</feature>
<feature type="transmembrane region" description="Helical" evidence="6">
    <location>
        <begin position="311"/>
        <end position="334"/>
    </location>
</feature>
<comment type="caution">
    <text evidence="7">The sequence shown here is derived from an EMBL/GenBank/DDBJ whole genome shotgun (WGS) entry which is preliminary data.</text>
</comment>
<evidence type="ECO:0000256" key="2">
    <source>
        <dbReference type="ARBA" id="ARBA00022475"/>
    </source>
</evidence>
<keyword evidence="2" id="KW-1003">Cell membrane</keyword>
<feature type="transmembrane region" description="Helical" evidence="6">
    <location>
        <begin position="374"/>
        <end position="394"/>
    </location>
</feature>
<feature type="transmembrane region" description="Helical" evidence="6">
    <location>
        <begin position="400"/>
        <end position="421"/>
    </location>
</feature>
<feature type="transmembrane region" description="Helical" evidence="6">
    <location>
        <begin position="433"/>
        <end position="455"/>
    </location>
</feature>
<sequence length="498" mass="50744">MSAPDPHERHATAVLDTAEAGGRVVSGGALRVASYVIGALVTVVSASVVARHLGREGFGGFTTVVSLSTVALVVADFGLATLGVREYVTRSGADRDRLMRVMLGMRLVMMVAGALGMIAFAALAGFDSELWLGTLLAGLGLVIYALPVTYVIPLQASLRLGWVGALDLGRQATQALLQVVLVAAGAGAGLLLGAAVPAAVVTLLLGIVAARGLAPLVPTFDLAAMRRLLRISVTFAAATSIGTLYPYVAQVVTDLSTSDHESGLFALSFRVFAVVVGTAMIAVSSAFPVLAHTAGRDHARFGYAGTRTYQATILLGALAAVGIGAGAPLVISILGGEKFVDATDVLRIHAVAIIGSFAVATGSFLLLAQKRQRILLRLNGVTLAVSLVLTAVAARQWGAVGAAGAMVATEIGLSIAYYAVLRRAGYGLRLERRWVAAVVAALAVAGGVAAGVAALTDGTVGELLQTAAALATFVVAVTALRAVPEEALAPLRARLGRS</sequence>
<dbReference type="InterPro" id="IPR002797">
    <property type="entry name" value="Polysacc_synth"/>
</dbReference>
<dbReference type="InterPro" id="IPR050833">
    <property type="entry name" value="Poly_Biosynth_Transport"/>
</dbReference>
<keyword evidence="8" id="KW-1185">Reference proteome</keyword>
<feature type="transmembrane region" description="Helical" evidence="6">
    <location>
        <begin position="198"/>
        <end position="216"/>
    </location>
</feature>
<feature type="transmembrane region" description="Helical" evidence="6">
    <location>
        <begin position="32"/>
        <end position="53"/>
    </location>
</feature>
<dbReference type="PANTHER" id="PTHR30250">
    <property type="entry name" value="PST FAMILY PREDICTED COLANIC ACID TRANSPORTER"/>
    <property type="match status" value="1"/>
</dbReference>
<name>H0E3M0_9ACTN</name>
<evidence type="ECO:0000256" key="4">
    <source>
        <dbReference type="ARBA" id="ARBA00022989"/>
    </source>
</evidence>
<evidence type="ECO:0000313" key="8">
    <source>
        <dbReference type="Proteomes" id="UP000005143"/>
    </source>
</evidence>
<accession>H0E3M0</accession>
<protein>
    <submittedName>
        <fullName evidence="7">Uncharacterized protein</fullName>
    </submittedName>
</protein>
<evidence type="ECO:0000313" key="7">
    <source>
        <dbReference type="EMBL" id="EHN11722.1"/>
    </source>
</evidence>
<feature type="transmembrane region" description="Helical" evidence="6">
    <location>
        <begin position="130"/>
        <end position="154"/>
    </location>
</feature>
<dbReference type="RefSeq" id="WP_007572462.1">
    <property type="nucleotide sequence ID" value="NZ_AGUD01000074.1"/>
</dbReference>
<dbReference type="GO" id="GO:0005886">
    <property type="term" value="C:plasma membrane"/>
    <property type="evidence" value="ECO:0007669"/>
    <property type="project" value="UniProtKB-SubCell"/>
</dbReference>
<gene>
    <name evidence="7" type="ORF">PAI11_13920</name>
</gene>